<evidence type="ECO:0000259" key="1">
    <source>
        <dbReference type="PROSITE" id="PS50878"/>
    </source>
</evidence>
<evidence type="ECO:0000313" key="2">
    <source>
        <dbReference type="EMBL" id="KAL2077753.1"/>
    </source>
</evidence>
<evidence type="ECO:0000313" key="3">
    <source>
        <dbReference type="Proteomes" id="UP001591681"/>
    </source>
</evidence>
<dbReference type="AlphaFoldDB" id="A0ABD1IRX6"/>
<dbReference type="Proteomes" id="UP001591681">
    <property type="component" value="Unassembled WGS sequence"/>
</dbReference>
<feature type="domain" description="Reverse transcriptase" evidence="1">
    <location>
        <begin position="201"/>
        <end position="499"/>
    </location>
</feature>
<keyword evidence="3" id="KW-1185">Reference proteome</keyword>
<dbReference type="EMBL" id="JBHFQA010000024">
    <property type="protein sequence ID" value="KAL2077753.1"/>
    <property type="molecule type" value="Genomic_DNA"/>
</dbReference>
<reference evidence="2 3" key="1">
    <citation type="submission" date="2024-09" db="EMBL/GenBank/DDBJ databases">
        <title>A chromosome-level genome assembly of Gray's grenadier anchovy, Coilia grayii.</title>
        <authorList>
            <person name="Fu Z."/>
        </authorList>
    </citation>
    <scope>NUCLEOTIDE SEQUENCE [LARGE SCALE GENOMIC DNA]</scope>
    <source>
        <strain evidence="2">G4</strain>
        <tissue evidence="2">Muscle</tissue>
    </source>
</reference>
<name>A0ABD1IRX6_9TELE</name>
<sequence length="508" mass="57808">MLKPLLKAAEGTDSLGDINKVQQLQNTLLERLPNEFPEDVKAHWKALKTTLLDTCKDTLGYKTRKHQDWFDDNDIEIEQLINANEFPEDVKAHWKALKTTLLDTCKDTLGYKTRKHQDWFDDNDIEIEQLINAKRKAFCSWQNDINCRAKRQTHSKAKAAVQRRVRELKKQWWMEKAQEIQRLADSGDTRGFFNATKAIYGPSYRGLNPLRSKDGKTLLKDESGISSRWEEHFRELLNRNTTVELETINQIPQRPIMEQLDDPPTESEVLDAIRRLSNNKASGPDGIPAEILKQGGSKLLSHIHSLLAKIWEKEKIPAELRDALIITIFKKGDKADCGNYRAIPCKILRLLHNVTVTVVGNGGCETAPFKVHTGVKQGCVIAPTLFSIFISTILHLTTHNLPEGLKVVYRTDGGLFNINRFRAKSKVLTSSIMELQYADDNALVAHSEADLQGIMDAFARAYQLLGLDINIKKTQILYQPAPTTTTIARHQLRWTGHVIRMPNNRLPK</sequence>
<dbReference type="SUPFAM" id="SSF56672">
    <property type="entry name" value="DNA/RNA polymerases"/>
    <property type="match status" value="1"/>
</dbReference>
<dbReference type="InterPro" id="IPR043502">
    <property type="entry name" value="DNA/RNA_pol_sf"/>
</dbReference>
<dbReference type="Pfam" id="PF00078">
    <property type="entry name" value="RVT_1"/>
    <property type="match status" value="1"/>
</dbReference>
<gene>
    <name evidence="2" type="ORF">ACEWY4_027257</name>
</gene>
<dbReference type="PANTHER" id="PTHR47027:SF30">
    <property type="entry name" value="THAP-TYPE DOMAIN-CONTAINING PROTEIN"/>
    <property type="match status" value="1"/>
</dbReference>
<proteinExistence type="predicted"/>
<organism evidence="2 3">
    <name type="scientific">Coilia grayii</name>
    <name type="common">Gray's grenadier anchovy</name>
    <dbReference type="NCBI Taxonomy" id="363190"/>
    <lineage>
        <taxon>Eukaryota</taxon>
        <taxon>Metazoa</taxon>
        <taxon>Chordata</taxon>
        <taxon>Craniata</taxon>
        <taxon>Vertebrata</taxon>
        <taxon>Euteleostomi</taxon>
        <taxon>Actinopterygii</taxon>
        <taxon>Neopterygii</taxon>
        <taxon>Teleostei</taxon>
        <taxon>Clupei</taxon>
        <taxon>Clupeiformes</taxon>
        <taxon>Clupeoidei</taxon>
        <taxon>Engraulidae</taxon>
        <taxon>Coilinae</taxon>
        <taxon>Coilia</taxon>
    </lineage>
</organism>
<protein>
    <recommendedName>
        <fullName evidence="1">Reverse transcriptase domain-containing protein</fullName>
    </recommendedName>
</protein>
<accession>A0ABD1IRX6</accession>
<dbReference type="PANTHER" id="PTHR47027">
    <property type="entry name" value="REVERSE TRANSCRIPTASE DOMAIN-CONTAINING PROTEIN"/>
    <property type="match status" value="1"/>
</dbReference>
<comment type="caution">
    <text evidence="2">The sequence shown here is derived from an EMBL/GenBank/DDBJ whole genome shotgun (WGS) entry which is preliminary data.</text>
</comment>
<dbReference type="PROSITE" id="PS50878">
    <property type="entry name" value="RT_POL"/>
    <property type="match status" value="1"/>
</dbReference>
<dbReference type="InterPro" id="IPR000477">
    <property type="entry name" value="RT_dom"/>
</dbReference>